<dbReference type="AlphaFoldDB" id="A0A951Q7F3"/>
<reference evidence="2" key="1">
    <citation type="submission" date="2021-05" db="EMBL/GenBank/DDBJ databases">
        <authorList>
            <person name="Pietrasiak N."/>
            <person name="Ward R."/>
            <person name="Stajich J.E."/>
            <person name="Kurbessoian T."/>
        </authorList>
    </citation>
    <scope>NUCLEOTIDE SEQUENCE</scope>
    <source>
        <strain evidence="2">UHER 2000/2452</strain>
    </source>
</reference>
<dbReference type="Pfam" id="PF01471">
    <property type="entry name" value="PG_binding_1"/>
    <property type="match status" value="1"/>
</dbReference>
<feature type="domain" description="Peptidoglycan binding-like" evidence="1">
    <location>
        <begin position="38"/>
        <end position="104"/>
    </location>
</feature>
<name>A0A951Q7F3_9CYAN</name>
<proteinExistence type="predicted"/>
<protein>
    <submittedName>
        <fullName evidence="2">Peptidoglycan-binding protein</fullName>
    </submittedName>
</protein>
<dbReference type="SUPFAM" id="SSF47090">
    <property type="entry name" value="PGBD-like"/>
    <property type="match status" value="1"/>
</dbReference>
<reference evidence="2" key="2">
    <citation type="journal article" date="2022" name="Microbiol. Resour. Announc.">
        <title>Metagenome Sequencing to Explore Phylogenomics of Terrestrial Cyanobacteria.</title>
        <authorList>
            <person name="Ward R.D."/>
            <person name="Stajich J.E."/>
            <person name="Johansen J.R."/>
            <person name="Huntemann M."/>
            <person name="Clum A."/>
            <person name="Foster B."/>
            <person name="Foster B."/>
            <person name="Roux S."/>
            <person name="Palaniappan K."/>
            <person name="Varghese N."/>
            <person name="Mukherjee S."/>
            <person name="Reddy T.B.K."/>
            <person name="Daum C."/>
            <person name="Copeland A."/>
            <person name="Chen I.A."/>
            <person name="Ivanova N.N."/>
            <person name="Kyrpides N.C."/>
            <person name="Shapiro N."/>
            <person name="Eloe-Fadrosh E.A."/>
            <person name="Pietrasiak N."/>
        </authorList>
    </citation>
    <scope>NUCLEOTIDE SEQUENCE</scope>
    <source>
        <strain evidence="2">UHER 2000/2452</strain>
    </source>
</reference>
<dbReference type="Proteomes" id="UP000757435">
    <property type="component" value="Unassembled WGS sequence"/>
</dbReference>
<gene>
    <name evidence="2" type="ORF">KME15_03390</name>
</gene>
<evidence type="ECO:0000313" key="3">
    <source>
        <dbReference type="Proteomes" id="UP000757435"/>
    </source>
</evidence>
<evidence type="ECO:0000259" key="1">
    <source>
        <dbReference type="Pfam" id="PF01471"/>
    </source>
</evidence>
<dbReference type="InterPro" id="IPR036365">
    <property type="entry name" value="PGBD-like_sf"/>
</dbReference>
<accession>A0A951Q7F3</accession>
<dbReference type="InterPro" id="IPR002477">
    <property type="entry name" value="Peptidoglycan-bd-like"/>
</dbReference>
<dbReference type="EMBL" id="JAHHHD010000002">
    <property type="protein sequence ID" value="MBW4657692.1"/>
    <property type="molecule type" value="Genomic_DNA"/>
</dbReference>
<dbReference type="Gene3D" id="1.10.101.10">
    <property type="entry name" value="PGBD-like superfamily/PGBD"/>
    <property type="match status" value="1"/>
</dbReference>
<comment type="caution">
    <text evidence="2">The sequence shown here is derived from an EMBL/GenBank/DDBJ whole genome shotgun (WGS) entry which is preliminary data.</text>
</comment>
<sequence>MPQLVGSAVNALPLSPAPLLLATAYTDQTLPTLRKGDRGESVAKLQGILQSNGFLGAADVRLGNRGYGTVDGVFGSVTESAIKDLQQRYNLPVTGVVNPATWEVIDANENPYRAPLPWKY</sequence>
<evidence type="ECO:0000313" key="2">
    <source>
        <dbReference type="EMBL" id="MBW4657692.1"/>
    </source>
</evidence>
<dbReference type="InterPro" id="IPR036366">
    <property type="entry name" value="PGBDSf"/>
</dbReference>
<organism evidence="2 3">
    <name type="scientific">Drouetiella hepatica Uher 2000/2452</name>
    <dbReference type="NCBI Taxonomy" id="904376"/>
    <lineage>
        <taxon>Bacteria</taxon>
        <taxon>Bacillati</taxon>
        <taxon>Cyanobacteriota</taxon>
        <taxon>Cyanophyceae</taxon>
        <taxon>Oculatellales</taxon>
        <taxon>Oculatellaceae</taxon>
        <taxon>Drouetiella</taxon>
    </lineage>
</organism>